<accession>A0A852RBM1</accession>
<dbReference type="InterPro" id="IPR011008">
    <property type="entry name" value="Dimeric_a/b-barrel"/>
</dbReference>
<dbReference type="Pfam" id="PF13404">
    <property type="entry name" value="HTH_AsnC-type"/>
    <property type="match status" value="2"/>
</dbReference>
<protein>
    <submittedName>
        <fullName evidence="6">DNA-binding Lrp family transcriptional regulator</fullName>
    </submittedName>
</protein>
<dbReference type="InterPro" id="IPR036390">
    <property type="entry name" value="WH_DNA-bd_sf"/>
</dbReference>
<evidence type="ECO:0000256" key="3">
    <source>
        <dbReference type="ARBA" id="ARBA00023163"/>
    </source>
</evidence>
<keyword evidence="3" id="KW-0804">Transcription</keyword>
<organism evidence="6 7">
    <name type="scientific">Nocardioides kongjuensis</name>
    <dbReference type="NCBI Taxonomy" id="349522"/>
    <lineage>
        <taxon>Bacteria</taxon>
        <taxon>Bacillati</taxon>
        <taxon>Actinomycetota</taxon>
        <taxon>Actinomycetes</taxon>
        <taxon>Propionibacteriales</taxon>
        <taxon>Nocardioidaceae</taxon>
        <taxon>Nocardioides</taxon>
    </lineage>
</organism>
<dbReference type="InterPro" id="IPR000485">
    <property type="entry name" value="AsnC-type_HTH_dom"/>
</dbReference>
<keyword evidence="1" id="KW-0805">Transcription regulation</keyword>
<dbReference type="EMBL" id="JACCBF010000001">
    <property type="protein sequence ID" value="NYD30991.1"/>
    <property type="molecule type" value="Genomic_DNA"/>
</dbReference>
<feature type="domain" description="Transcription regulator AsnC/Lrp ligand binding" evidence="4">
    <location>
        <begin position="250"/>
        <end position="317"/>
    </location>
</feature>
<feature type="domain" description="HTH asnC-type" evidence="5">
    <location>
        <begin position="12"/>
        <end position="52"/>
    </location>
</feature>
<name>A0A852RBM1_9ACTN</name>
<evidence type="ECO:0000313" key="7">
    <source>
        <dbReference type="Proteomes" id="UP000582231"/>
    </source>
</evidence>
<gene>
    <name evidence="6" type="ORF">BJ958_002537</name>
</gene>
<dbReference type="GO" id="GO:0043565">
    <property type="term" value="F:sequence-specific DNA binding"/>
    <property type="evidence" value="ECO:0007669"/>
    <property type="project" value="InterPro"/>
</dbReference>
<dbReference type="Gene3D" id="3.30.70.920">
    <property type="match status" value="2"/>
</dbReference>
<dbReference type="PRINTS" id="PR00033">
    <property type="entry name" value="HTHASNC"/>
</dbReference>
<dbReference type="InterPro" id="IPR019887">
    <property type="entry name" value="Tscrpt_reg_AsnC/Lrp_C"/>
</dbReference>
<feature type="domain" description="Transcription regulator AsnC/Lrp ligand binding" evidence="4">
    <location>
        <begin position="75"/>
        <end position="145"/>
    </location>
</feature>
<dbReference type="Pfam" id="PF01037">
    <property type="entry name" value="AsnC_trans_reg"/>
    <property type="match status" value="2"/>
</dbReference>
<dbReference type="SUPFAM" id="SSF54909">
    <property type="entry name" value="Dimeric alpha+beta barrel"/>
    <property type="match status" value="2"/>
</dbReference>
<dbReference type="Gene3D" id="1.10.10.10">
    <property type="entry name" value="Winged helix-like DNA-binding domain superfamily/Winged helix DNA-binding domain"/>
    <property type="match status" value="2"/>
</dbReference>
<dbReference type="InterPro" id="IPR019888">
    <property type="entry name" value="Tscrpt_reg_AsnC-like"/>
</dbReference>
<evidence type="ECO:0000256" key="1">
    <source>
        <dbReference type="ARBA" id="ARBA00023015"/>
    </source>
</evidence>
<dbReference type="AlphaFoldDB" id="A0A852RBM1"/>
<dbReference type="RefSeq" id="WP_179727168.1">
    <property type="nucleotide sequence ID" value="NZ_BAABEF010000001.1"/>
</dbReference>
<dbReference type="PANTHER" id="PTHR30154">
    <property type="entry name" value="LEUCINE-RESPONSIVE REGULATORY PROTEIN"/>
    <property type="match status" value="1"/>
</dbReference>
<dbReference type="Proteomes" id="UP000582231">
    <property type="component" value="Unassembled WGS sequence"/>
</dbReference>
<reference evidence="6 7" key="1">
    <citation type="submission" date="2020-07" db="EMBL/GenBank/DDBJ databases">
        <title>Sequencing the genomes of 1000 actinobacteria strains.</title>
        <authorList>
            <person name="Klenk H.-P."/>
        </authorList>
    </citation>
    <scope>NUCLEOTIDE SEQUENCE [LARGE SCALE GENOMIC DNA]</scope>
    <source>
        <strain evidence="6 7">DSM 19082</strain>
    </source>
</reference>
<proteinExistence type="predicted"/>
<evidence type="ECO:0000256" key="2">
    <source>
        <dbReference type="ARBA" id="ARBA00023125"/>
    </source>
</evidence>
<keyword evidence="7" id="KW-1185">Reference proteome</keyword>
<keyword evidence="2 6" id="KW-0238">DNA-binding</keyword>
<dbReference type="SUPFAM" id="SSF46785">
    <property type="entry name" value="Winged helix' DNA-binding domain"/>
    <property type="match status" value="2"/>
</dbReference>
<dbReference type="SMART" id="SM00344">
    <property type="entry name" value="HTH_ASNC"/>
    <property type="match status" value="2"/>
</dbReference>
<evidence type="ECO:0000259" key="5">
    <source>
        <dbReference type="Pfam" id="PF13404"/>
    </source>
</evidence>
<dbReference type="InterPro" id="IPR036388">
    <property type="entry name" value="WH-like_DNA-bd_sf"/>
</dbReference>
<dbReference type="GO" id="GO:0043200">
    <property type="term" value="P:response to amino acid"/>
    <property type="evidence" value="ECO:0007669"/>
    <property type="project" value="TreeGrafter"/>
</dbReference>
<dbReference type="GO" id="GO:0005829">
    <property type="term" value="C:cytosol"/>
    <property type="evidence" value="ECO:0007669"/>
    <property type="project" value="TreeGrafter"/>
</dbReference>
<sequence length="352" mass="37831">MSVDDARGSVSLSELDLRIVHALQINPRASWAQLGGLLGVDPSTAARRWARLVEHGAAWVSCQPLQDLDPALALIEVTAQPGRVLDVAADLAADPESMTIDVAAGTRDLLVTAACADEAALASYLLDRVAQVPHVAGVRSHHVVRAYTEASRWRLRSLTHDQEQRVAATLPTVTEAARVHVAGPIDQALVAVLSEDGRQSYGEVAARVGASESTVRRRLNALVGSGVLRLRCEVARGLTEWRTSEWFFLRVPPDRIDEAGQLLAAVPEVRAVLSAAGPSNLLVAAWLRSIADGQRLETQLLRRLPHVEVADRSVVMRPYKLVGRLLDAAGFATGVVPLDLGSAPTRRSARSE</sequence>
<feature type="domain" description="HTH asnC-type" evidence="5">
    <location>
        <begin position="185"/>
        <end position="222"/>
    </location>
</feature>
<comment type="caution">
    <text evidence="6">The sequence shown here is derived from an EMBL/GenBank/DDBJ whole genome shotgun (WGS) entry which is preliminary data.</text>
</comment>
<evidence type="ECO:0000313" key="6">
    <source>
        <dbReference type="EMBL" id="NYD30991.1"/>
    </source>
</evidence>
<evidence type="ECO:0000259" key="4">
    <source>
        <dbReference type="Pfam" id="PF01037"/>
    </source>
</evidence>
<dbReference type="PANTHER" id="PTHR30154:SF34">
    <property type="entry name" value="TRANSCRIPTIONAL REGULATOR AZLB"/>
    <property type="match status" value="1"/>
</dbReference>